<reference evidence="1" key="2">
    <citation type="journal article" date="2024" name="Plant">
        <title>Genomic evolution and insights into agronomic trait innovations of Sesamum species.</title>
        <authorList>
            <person name="Miao H."/>
            <person name="Wang L."/>
            <person name="Qu L."/>
            <person name="Liu H."/>
            <person name="Sun Y."/>
            <person name="Le M."/>
            <person name="Wang Q."/>
            <person name="Wei S."/>
            <person name="Zheng Y."/>
            <person name="Lin W."/>
            <person name="Duan Y."/>
            <person name="Cao H."/>
            <person name="Xiong S."/>
            <person name="Wang X."/>
            <person name="Wei L."/>
            <person name="Li C."/>
            <person name="Ma Q."/>
            <person name="Ju M."/>
            <person name="Zhao R."/>
            <person name="Li G."/>
            <person name="Mu C."/>
            <person name="Tian Q."/>
            <person name="Mei H."/>
            <person name="Zhang T."/>
            <person name="Gao T."/>
            <person name="Zhang H."/>
        </authorList>
    </citation>
    <scope>NUCLEOTIDE SEQUENCE</scope>
    <source>
        <strain evidence="1">G02</strain>
    </source>
</reference>
<accession>A0AAW2TV44</accession>
<dbReference type="EMBL" id="JACGWJ010000007">
    <property type="protein sequence ID" value="KAL0408345.1"/>
    <property type="molecule type" value="Genomic_DNA"/>
</dbReference>
<comment type="caution">
    <text evidence="1">The sequence shown here is derived from an EMBL/GenBank/DDBJ whole genome shotgun (WGS) entry which is preliminary data.</text>
</comment>
<sequence length="52" mass="5910">MTSWDESFRYVGRATQTRIPLRLLRRGRALYPWVPRVVGGGVCAGRRHPSVA</sequence>
<reference evidence="1" key="1">
    <citation type="submission" date="2020-06" db="EMBL/GenBank/DDBJ databases">
        <authorList>
            <person name="Li T."/>
            <person name="Hu X."/>
            <person name="Zhang T."/>
            <person name="Song X."/>
            <person name="Zhang H."/>
            <person name="Dai N."/>
            <person name="Sheng W."/>
            <person name="Hou X."/>
            <person name="Wei L."/>
        </authorList>
    </citation>
    <scope>NUCLEOTIDE SEQUENCE</scope>
    <source>
        <strain evidence="1">G02</strain>
        <tissue evidence="1">Leaf</tissue>
    </source>
</reference>
<gene>
    <name evidence="1" type="ORF">Sradi_1768900</name>
</gene>
<evidence type="ECO:0000313" key="1">
    <source>
        <dbReference type="EMBL" id="KAL0408345.1"/>
    </source>
</evidence>
<proteinExistence type="predicted"/>
<dbReference type="AlphaFoldDB" id="A0AAW2TV44"/>
<protein>
    <submittedName>
        <fullName evidence="1">Uncharacterized protein</fullName>
    </submittedName>
</protein>
<name>A0AAW2TV44_SESRA</name>
<organism evidence="1">
    <name type="scientific">Sesamum radiatum</name>
    <name type="common">Black benniseed</name>
    <dbReference type="NCBI Taxonomy" id="300843"/>
    <lineage>
        <taxon>Eukaryota</taxon>
        <taxon>Viridiplantae</taxon>
        <taxon>Streptophyta</taxon>
        <taxon>Embryophyta</taxon>
        <taxon>Tracheophyta</taxon>
        <taxon>Spermatophyta</taxon>
        <taxon>Magnoliopsida</taxon>
        <taxon>eudicotyledons</taxon>
        <taxon>Gunneridae</taxon>
        <taxon>Pentapetalae</taxon>
        <taxon>asterids</taxon>
        <taxon>lamiids</taxon>
        <taxon>Lamiales</taxon>
        <taxon>Pedaliaceae</taxon>
        <taxon>Sesamum</taxon>
    </lineage>
</organism>